<keyword evidence="10" id="KW-0805">Transcription regulation</keyword>
<dbReference type="CDD" id="cd19172">
    <property type="entry name" value="SET_SETD2"/>
    <property type="match status" value="1"/>
</dbReference>
<reference evidence="19 20" key="1">
    <citation type="submission" date="2014-04" db="EMBL/GenBank/DDBJ databases">
        <authorList>
            <consortium name="DOE Joint Genome Institute"/>
            <person name="Kuo A."/>
            <person name="Tarkka M."/>
            <person name="Buscot F."/>
            <person name="Kohler A."/>
            <person name="Nagy L.G."/>
            <person name="Floudas D."/>
            <person name="Copeland A."/>
            <person name="Barry K.W."/>
            <person name="Cichocki N."/>
            <person name="Veneault-Fourrey C."/>
            <person name="LaButti K."/>
            <person name="Lindquist E.A."/>
            <person name="Lipzen A."/>
            <person name="Lundell T."/>
            <person name="Morin E."/>
            <person name="Murat C."/>
            <person name="Sun H."/>
            <person name="Tunlid A."/>
            <person name="Henrissat B."/>
            <person name="Grigoriev I.V."/>
            <person name="Hibbett D.S."/>
            <person name="Martin F."/>
            <person name="Nordberg H.P."/>
            <person name="Cantor M.N."/>
            <person name="Hua S.X."/>
        </authorList>
    </citation>
    <scope>NUCLEOTIDE SEQUENCE [LARGE SCALE GENOMIC DNA]</scope>
    <source>
        <strain evidence="19 20">F 1598</strain>
    </source>
</reference>
<evidence type="ECO:0000256" key="9">
    <source>
        <dbReference type="ARBA" id="ARBA00022691"/>
    </source>
</evidence>
<dbReference type="PROSITE" id="PS50868">
    <property type="entry name" value="POST_SET"/>
    <property type="match status" value="1"/>
</dbReference>
<keyword evidence="20" id="KW-1185">Reference proteome</keyword>
<evidence type="ECO:0000313" key="20">
    <source>
        <dbReference type="Proteomes" id="UP000054166"/>
    </source>
</evidence>
<feature type="domain" description="Post-SET" evidence="17">
    <location>
        <begin position="285"/>
        <end position="301"/>
    </location>
</feature>
<comment type="subcellular location">
    <subcellularLocation>
        <location evidence="2">Chromosome</location>
    </subcellularLocation>
    <subcellularLocation>
        <location evidence="1">Nucleus</location>
    </subcellularLocation>
</comment>
<dbReference type="Pfam" id="PF00856">
    <property type="entry name" value="SET"/>
    <property type="match status" value="1"/>
</dbReference>
<feature type="compositionally biased region" description="Pro residues" evidence="15">
    <location>
        <begin position="569"/>
        <end position="580"/>
    </location>
</feature>
<evidence type="ECO:0000256" key="5">
    <source>
        <dbReference type="ARBA" id="ARBA00022454"/>
    </source>
</evidence>
<dbReference type="InterPro" id="IPR046341">
    <property type="entry name" value="SET_dom_sf"/>
</dbReference>
<dbReference type="PANTHER" id="PTHR22884">
    <property type="entry name" value="SET DOMAIN PROTEINS"/>
    <property type="match status" value="1"/>
</dbReference>
<evidence type="ECO:0000259" key="18">
    <source>
        <dbReference type="PROSITE" id="PS51215"/>
    </source>
</evidence>
<evidence type="ECO:0000256" key="7">
    <source>
        <dbReference type="ARBA" id="ARBA00022603"/>
    </source>
</evidence>
<dbReference type="Pfam" id="PF17907">
    <property type="entry name" value="AWS"/>
    <property type="match status" value="1"/>
</dbReference>
<dbReference type="InterPro" id="IPR038190">
    <property type="entry name" value="SRI_sf"/>
</dbReference>
<evidence type="ECO:0000256" key="14">
    <source>
        <dbReference type="ARBA" id="ARBA00047545"/>
    </source>
</evidence>
<dbReference type="GO" id="GO:0005634">
    <property type="term" value="C:nucleus"/>
    <property type="evidence" value="ECO:0007669"/>
    <property type="project" value="UniProtKB-SubCell"/>
</dbReference>
<dbReference type="FunCoup" id="A0A0C3CJV0">
    <property type="interactions" value="89"/>
</dbReference>
<dbReference type="PROSITE" id="PS50280">
    <property type="entry name" value="SET"/>
    <property type="match status" value="1"/>
</dbReference>
<feature type="compositionally biased region" description="Basic and acidic residues" evidence="15">
    <location>
        <begin position="779"/>
        <end position="798"/>
    </location>
</feature>
<dbReference type="Proteomes" id="UP000054166">
    <property type="component" value="Unassembled WGS sequence"/>
</dbReference>
<dbReference type="Gene3D" id="2.170.270.10">
    <property type="entry name" value="SET domain"/>
    <property type="match status" value="1"/>
</dbReference>
<keyword evidence="5" id="KW-0158">Chromosome</keyword>
<evidence type="ECO:0000256" key="12">
    <source>
        <dbReference type="ARBA" id="ARBA00023242"/>
    </source>
</evidence>
<dbReference type="AlphaFoldDB" id="A0A0C3CJV0"/>
<evidence type="ECO:0000256" key="2">
    <source>
        <dbReference type="ARBA" id="ARBA00004286"/>
    </source>
</evidence>
<reference evidence="20" key="2">
    <citation type="submission" date="2015-01" db="EMBL/GenBank/DDBJ databases">
        <title>Evolutionary Origins and Diversification of the Mycorrhizal Mutualists.</title>
        <authorList>
            <consortium name="DOE Joint Genome Institute"/>
            <consortium name="Mycorrhizal Genomics Consortium"/>
            <person name="Kohler A."/>
            <person name="Kuo A."/>
            <person name="Nagy L.G."/>
            <person name="Floudas D."/>
            <person name="Copeland A."/>
            <person name="Barry K.W."/>
            <person name="Cichocki N."/>
            <person name="Veneault-Fourrey C."/>
            <person name="LaButti K."/>
            <person name="Lindquist E.A."/>
            <person name="Lipzen A."/>
            <person name="Lundell T."/>
            <person name="Morin E."/>
            <person name="Murat C."/>
            <person name="Riley R."/>
            <person name="Ohm R."/>
            <person name="Sun H."/>
            <person name="Tunlid A."/>
            <person name="Henrissat B."/>
            <person name="Grigoriev I.V."/>
            <person name="Hibbett D.S."/>
            <person name="Martin F."/>
        </authorList>
    </citation>
    <scope>NUCLEOTIDE SEQUENCE [LARGE SCALE GENOMIC DNA]</scope>
    <source>
        <strain evidence="20">F 1598</strain>
    </source>
</reference>
<protein>
    <recommendedName>
        <fullName evidence="4">Histone-lysine N-methyltransferase, H3 lysine-36 specific</fullName>
        <ecNumber evidence="3">2.1.1.359</ecNumber>
    </recommendedName>
    <alternativeName>
        <fullName evidence="13">SET domain-containing protein 2</fullName>
    </alternativeName>
</protein>
<proteinExistence type="predicted"/>
<keyword evidence="11" id="KW-0804">Transcription</keyword>
<feature type="region of interest" description="Disordered" evidence="15">
    <location>
        <begin position="528"/>
        <end position="550"/>
    </location>
</feature>
<dbReference type="SMART" id="SM00508">
    <property type="entry name" value="PostSET"/>
    <property type="match status" value="1"/>
</dbReference>
<dbReference type="InterPro" id="IPR013257">
    <property type="entry name" value="SRI"/>
</dbReference>
<dbReference type="GO" id="GO:0140955">
    <property type="term" value="F:histone H3K36 trimethyltransferase activity"/>
    <property type="evidence" value="ECO:0007669"/>
    <property type="project" value="UniProtKB-EC"/>
</dbReference>
<dbReference type="SUPFAM" id="SSF82199">
    <property type="entry name" value="SET domain"/>
    <property type="match status" value="1"/>
</dbReference>
<keyword evidence="6" id="KW-0678">Repressor</keyword>
<feature type="compositionally biased region" description="Acidic residues" evidence="15">
    <location>
        <begin position="732"/>
        <end position="745"/>
    </location>
</feature>
<gene>
    <name evidence="19" type="ORF">PILCRDRAFT_812810</name>
</gene>
<evidence type="ECO:0000256" key="3">
    <source>
        <dbReference type="ARBA" id="ARBA00012178"/>
    </source>
</evidence>
<evidence type="ECO:0000256" key="10">
    <source>
        <dbReference type="ARBA" id="ARBA00023015"/>
    </source>
</evidence>
<keyword evidence="7" id="KW-0489">Methyltransferase</keyword>
<dbReference type="EC" id="2.1.1.359" evidence="3"/>
<evidence type="ECO:0000256" key="6">
    <source>
        <dbReference type="ARBA" id="ARBA00022491"/>
    </source>
</evidence>
<keyword evidence="9" id="KW-0949">S-adenosyl-L-methionine</keyword>
<keyword evidence="8" id="KW-0808">Transferase</keyword>
<dbReference type="STRING" id="765440.A0A0C3CJV0"/>
<dbReference type="InterPro" id="IPR006560">
    <property type="entry name" value="AWS_dom"/>
</dbReference>
<accession>A0A0C3CJV0</accession>
<organism evidence="19 20">
    <name type="scientific">Piloderma croceum (strain F 1598)</name>
    <dbReference type="NCBI Taxonomy" id="765440"/>
    <lineage>
        <taxon>Eukaryota</taxon>
        <taxon>Fungi</taxon>
        <taxon>Dikarya</taxon>
        <taxon>Basidiomycota</taxon>
        <taxon>Agaricomycotina</taxon>
        <taxon>Agaricomycetes</taxon>
        <taxon>Agaricomycetidae</taxon>
        <taxon>Atheliales</taxon>
        <taxon>Atheliaceae</taxon>
        <taxon>Piloderma</taxon>
    </lineage>
</organism>
<dbReference type="OrthoDB" id="422362at2759"/>
<dbReference type="GO" id="GO:0032259">
    <property type="term" value="P:methylation"/>
    <property type="evidence" value="ECO:0007669"/>
    <property type="project" value="UniProtKB-KW"/>
</dbReference>
<dbReference type="SMART" id="SM00317">
    <property type="entry name" value="SET"/>
    <property type="match status" value="1"/>
</dbReference>
<evidence type="ECO:0000259" key="16">
    <source>
        <dbReference type="PROSITE" id="PS50280"/>
    </source>
</evidence>
<feature type="compositionally biased region" description="Basic and acidic residues" evidence="15">
    <location>
        <begin position="598"/>
        <end position="611"/>
    </location>
</feature>
<keyword evidence="12" id="KW-0539">Nucleus</keyword>
<dbReference type="InterPro" id="IPR003616">
    <property type="entry name" value="Post-SET_dom"/>
</dbReference>
<evidence type="ECO:0000256" key="1">
    <source>
        <dbReference type="ARBA" id="ARBA00004123"/>
    </source>
</evidence>
<dbReference type="HOGENOM" id="CLU_008492_1_1_1"/>
<dbReference type="GO" id="GO:0006355">
    <property type="term" value="P:regulation of DNA-templated transcription"/>
    <property type="evidence" value="ECO:0007669"/>
    <property type="project" value="InterPro"/>
</dbReference>
<dbReference type="InterPro" id="IPR001214">
    <property type="entry name" value="SET_dom"/>
</dbReference>
<dbReference type="SMART" id="SM00570">
    <property type="entry name" value="AWS"/>
    <property type="match status" value="1"/>
</dbReference>
<dbReference type="Pfam" id="PF08236">
    <property type="entry name" value="SRI"/>
    <property type="match status" value="1"/>
</dbReference>
<evidence type="ECO:0000256" key="8">
    <source>
        <dbReference type="ARBA" id="ARBA00022679"/>
    </source>
</evidence>
<evidence type="ECO:0000313" key="19">
    <source>
        <dbReference type="EMBL" id="KIM90012.1"/>
    </source>
</evidence>
<evidence type="ECO:0000256" key="11">
    <source>
        <dbReference type="ARBA" id="ARBA00023163"/>
    </source>
</evidence>
<name>A0A0C3CJV0_PILCF</name>
<dbReference type="InParanoid" id="A0A0C3CJV0"/>
<dbReference type="GO" id="GO:0005694">
    <property type="term" value="C:chromosome"/>
    <property type="evidence" value="ECO:0007669"/>
    <property type="project" value="UniProtKB-SubCell"/>
</dbReference>
<feature type="compositionally biased region" description="Polar residues" evidence="15">
    <location>
        <begin position="701"/>
        <end position="714"/>
    </location>
</feature>
<feature type="domain" description="AWS" evidence="18">
    <location>
        <begin position="104"/>
        <end position="159"/>
    </location>
</feature>
<dbReference type="Gene3D" id="1.10.1740.100">
    <property type="entry name" value="Set2, Rpb1 interacting domain"/>
    <property type="match status" value="1"/>
</dbReference>
<feature type="compositionally biased region" description="Basic residues" evidence="15">
    <location>
        <begin position="585"/>
        <end position="597"/>
    </location>
</feature>
<comment type="catalytic activity">
    <reaction evidence="14">
        <text>L-lysyl(36)-[histone H3] + 3 S-adenosyl-L-methionine = N(6),N(6),N(6)-trimethyl-L-lysyl(36)-[histone H3] + 3 S-adenosyl-L-homocysteine + 3 H(+)</text>
        <dbReference type="Rhea" id="RHEA:60324"/>
        <dbReference type="Rhea" id="RHEA-COMP:9785"/>
        <dbReference type="Rhea" id="RHEA-COMP:15536"/>
        <dbReference type="ChEBI" id="CHEBI:15378"/>
        <dbReference type="ChEBI" id="CHEBI:29969"/>
        <dbReference type="ChEBI" id="CHEBI:57856"/>
        <dbReference type="ChEBI" id="CHEBI:59789"/>
        <dbReference type="ChEBI" id="CHEBI:61961"/>
        <dbReference type="EC" id="2.1.1.359"/>
    </reaction>
</comment>
<evidence type="ECO:0000259" key="17">
    <source>
        <dbReference type="PROSITE" id="PS50868"/>
    </source>
</evidence>
<dbReference type="EMBL" id="KN832974">
    <property type="protein sequence ID" value="KIM90012.1"/>
    <property type="molecule type" value="Genomic_DNA"/>
</dbReference>
<feature type="region of interest" description="Disordered" evidence="15">
    <location>
        <begin position="565"/>
        <end position="614"/>
    </location>
</feature>
<evidence type="ECO:0000256" key="15">
    <source>
        <dbReference type="SAM" id="MobiDB-lite"/>
    </source>
</evidence>
<dbReference type="InterPro" id="IPR050777">
    <property type="entry name" value="SET2_Histone-Lys_MeTrsfase"/>
</dbReference>
<sequence>MSKSRSGSSKKESQSPPLSLSPKDTEAKTEDTYVDPSPDVKDEATFEVEESVTPPLAPDAKLVRMGPQLIGDLPLAEEEARRTFVELTGNHYQYGTLGRSREALESMTCDCQYEHGVDSRSDACGHDSDCINRLTQVECLPEDCRCRSFCLNQRFQRKQYVPIEVVQTEKKGFGIRAAADIRKDDMIYEYIGDVISQPSFIKRMREYAEEGIRHFYFMMLQKDEYIDATKRGGIGRFLNHSCAPNCYVAKWTVGSHYRMGIFASRDVQKDEELTFNYNVDRYGHEAQPCYCGEPKCVGFIGGKTQTDIGAMDDLYLDALGITDEVERLGLKGSKKKKGKKLDEDYMPDLKPIVEKDIPKVVQAMRQTQSRKVLYKLLIRVKMTEDQAALRQLMRLRGFSLMTNILDDYAKELDIISLALECMLTWPLLHKNKVEDSKVSVPVSIYAQSENEVVKALAQKLLDHWDTLETAYRIPKRMKMEGDSEDPNGTVLIYEVDGDETRPTKRSRYTDLLTSIDIKPLGRSAVSSTAKLELTTPKEQAKSTPTVRQPSRKEIAAIIAAASAAAAAVAPPPPPPPPPPEENGTSRKKSTSKPSKKPQTKEEKEANKEKRLQKLVGSVVVKYMSKYQKQMDHTQFKKHAKELTQIIADKEKKSSSYKESKLESLSDEKVAKIKKFAKEYIAKVLHKMEKSGKKRNGSSSSTMQTHATPSTSEETPNPHGDADGADVAMAEMTVEEAMDLGEDSDENEAHDPQEANQSSPAQDVDGDPKVETMGIWAEPSDPRLRHTEGSISGWERDRGPTGSVLTDW</sequence>
<evidence type="ECO:0000256" key="4">
    <source>
        <dbReference type="ARBA" id="ARBA00018028"/>
    </source>
</evidence>
<dbReference type="InterPro" id="IPR044437">
    <property type="entry name" value="SETD2/Set2_SET"/>
</dbReference>
<dbReference type="PROSITE" id="PS51568">
    <property type="entry name" value="SAM_MT43_SET2_1"/>
    <property type="match status" value="1"/>
</dbReference>
<dbReference type="PROSITE" id="PS51215">
    <property type="entry name" value="AWS"/>
    <property type="match status" value="1"/>
</dbReference>
<feature type="domain" description="SET" evidence="16">
    <location>
        <begin position="161"/>
        <end position="278"/>
    </location>
</feature>
<feature type="region of interest" description="Disordered" evidence="15">
    <location>
        <begin position="1"/>
        <end position="53"/>
    </location>
</feature>
<dbReference type="InterPro" id="IPR025788">
    <property type="entry name" value="Set2_fungi"/>
</dbReference>
<feature type="region of interest" description="Disordered" evidence="15">
    <location>
        <begin position="687"/>
        <end position="807"/>
    </location>
</feature>
<evidence type="ECO:0000256" key="13">
    <source>
        <dbReference type="ARBA" id="ARBA00030091"/>
    </source>
</evidence>